<dbReference type="InterPro" id="IPR052942">
    <property type="entry name" value="LPS_cholinephosphotransferase"/>
</dbReference>
<dbReference type="EMBL" id="BART01026670">
    <property type="protein sequence ID" value="GAG99692.1"/>
    <property type="molecule type" value="Genomic_DNA"/>
</dbReference>
<dbReference type="Pfam" id="PF04991">
    <property type="entry name" value="LicD"/>
    <property type="match status" value="1"/>
</dbReference>
<reference evidence="2" key="1">
    <citation type="journal article" date="2014" name="Front. Microbiol.">
        <title>High frequency of phylogenetically diverse reductive dehalogenase-homologous genes in deep subseafloor sedimentary metagenomes.</title>
        <authorList>
            <person name="Kawai M."/>
            <person name="Futagami T."/>
            <person name="Toyoda A."/>
            <person name="Takaki Y."/>
            <person name="Nishi S."/>
            <person name="Hori S."/>
            <person name="Arai W."/>
            <person name="Tsubouchi T."/>
            <person name="Morono Y."/>
            <person name="Uchiyama I."/>
            <person name="Ito T."/>
            <person name="Fujiyama A."/>
            <person name="Inagaki F."/>
            <person name="Takami H."/>
        </authorList>
    </citation>
    <scope>NUCLEOTIDE SEQUENCE</scope>
    <source>
        <strain evidence="2">Expedition CK06-06</strain>
    </source>
</reference>
<dbReference type="PANTHER" id="PTHR43404:SF1">
    <property type="entry name" value="MNN4P"/>
    <property type="match status" value="1"/>
</dbReference>
<dbReference type="InterPro" id="IPR007074">
    <property type="entry name" value="LicD/FKTN/FKRP_NTP_transf"/>
</dbReference>
<evidence type="ECO:0000259" key="1">
    <source>
        <dbReference type="Pfam" id="PF04991"/>
    </source>
</evidence>
<protein>
    <recommendedName>
        <fullName evidence="1">LicD/FKTN/FKRP nucleotidyltransferase domain-containing protein</fullName>
    </recommendedName>
</protein>
<gene>
    <name evidence="2" type="ORF">S01H4_47496</name>
</gene>
<comment type="caution">
    <text evidence="2">The sequence shown here is derived from an EMBL/GenBank/DDBJ whole genome shotgun (WGS) entry which is preliminary data.</text>
</comment>
<dbReference type="AlphaFoldDB" id="X1D3J8"/>
<dbReference type="GO" id="GO:0009100">
    <property type="term" value="P:glycoprotein metabolic process"/>
    <property type="evidence" value="ECO:0007669"/>
    <property type="project" value="UniProtKB-ARBA"/>
</dbReference>
<accession>X1D3J8</accession>
<organism evidence="2">
    <name type="scientific">marine sediment metagenome</name>
    <dbReference type="NCBI Taxonomy" id="412755"/>
    <lineage>
        <taxon>unclassified sequences</taxon>
        <taxon>metagenomes</taxon>
        <taxon>ecological metagenomes</taxon>
    </lineage>
</organism>
<proteinExistence type="predicted"/>
<name>X1D3J8_9ZZZZ</name>
<dbReference type="PANTHER" id="PTHR43404">
    <property type="entry name" value="LIPOPOLYSACCHARIDE CHOLINEPHOSPHOTRANSFERASE LICD"/>
    <property type="match status" value="1"/>
</dbReference>
<evidence type="ECO:0000313" key="2">
    <source>
        <dbReference type="EMBL" id="GAG99692.1"/>
    </source>
</evidence>
<sequence>MKIDMRALQVMDKIFKEHDITYWLDCGTLLGAIREGKYIEWDGDIDISIFFKDVLRVYMLQKEFKKYGYEFRGLPKPGICKDKDHLICIIAAKIQDGKLVQMFGWNSVTKLVYLMSRHLKLGLIRQPLFLLSVLIAAPRLKWGEYKWLGNFAYVKMCGDYYPIPEHVEEYLEYRYSSNWRTPIKGIPWLKMERAINLQRWHGEDEKAYVFKEKSE</sequence>
<feature type="domain" description="LicD/FKTN/FKRP nucleotidyltransferase" evidence="1">
    <location>
        <begin position="16"/>
        <end position="60"/>
    </location>
</feature>